<reference evidence="1 2" key="1">
    <citation type="journal article" date="2019" name="Int. J. Syst. Evol. Microbiol.">
        <title>The Global Catalogue of Microorganisms (GCM) 10K type strain sequencing project: providing services to taxonomists for standard genome sequencing and annotation.</title>
        <authorList>
            <consortium name="The Broad Institute Genomics Platform"/>
            <consortium name="The Broad Institute Genome Sequencing Center for Infectious Disease"/>
            <person name="Wu L."/>
            <person name="Ma J."/>
        </authorList>
    </citation>
    <scope>NUCLEOTIDE SEQUENCE [LARGE SCALE GENOMIC DNA]</scope>
    <source>
        <strain evidence="1 2">JCM 15089</strain>
    </source>
</reference>
<evidence type="ECO:0000313" key="2">
    <source>
        <dbReference type="Proteomes" id="UP001499951"/>
    </source>
</evidence>
<gene>
    <name evidence="1" type="ORF">GCM10008942_18200</name>
</gene>
<comment type="caution">
    <text evidence="1">The sequence shown here is derived from an EMBL/GenBank/DDBJ whole genome shotgun (WGS) entry which is preliminary data.</text>
</comment>
<dbReference type="RefSeq" id="WP_166929525.1">
    <property type="nucleotide sequence ID" value="NZ_BAAADD010000004.1"/>
</dbReference>
<dbReference type="InterPro" id="IPR010836">
    <property type="entry name" value="SapC"/>
</dbReference>
<evidence type="ECO:0000313" key="1">
    <source>
        <dbReference type="EMBL" id="GAA0569828.1"/>
    </source>
</evidence>
<dbReference type="Pfam" id="PF07277">
    <property type="entry name" value="SapC"/>
    <property type="match status" value="1"/>
</dbReference>
<dbReference type="Proteomes" id="UP001499951">
    <property type="component" value="Unassembled WGS sequence"/>
</dbReference>
<sequence length="245" mass="27853">MKQLLIYENIKPLNQNDHGELSLKRTSDVSFAREVNAVPLIGSEFLPASEEYPIVFTRTNEGVIPSVILGVRDRENAFVTKEGGWDARYVPAFVRRYPFVFGTDEKAETFTLMIDEAYPGLNKDGEGEKLFNADGKLGPFVEQTVEFLKEFQVLFVRTREFGDKLDKLGLLDQVEVKTPLPNDPERKVNGFMVVNREKLKALKGDTLESLMKTDELELVFMHMLSLRNIAHVVERVIKADEAKKA</sequence>
<accession>A0ABN1EMK9</accession>
<protein>
    <submittedName>
        <fullName evidence="1">SapC family protein</fullName>
    </submittedName>
</protein>
<keyword evidence="2" id="KW-1185">Reference proteome</keyword>
<organism evidence="1 2">
    <name type="scientific">Rhizomicrobium electricum</name>
    <dbReference type="NCBI Taxonomy" id="480070"/>
    <lineage>
        <taxon>Bacteria</taxon>
        <taxon>Pseudomonadati</taxon>
        <taxon>Pseudomonadota</taxon>
        <taxon>Alphaproteobacteria</taxon>
        <taxon>Micropepsales</taxon>
        <taxon>Micropepsaceae</taxon>
        <taxon>Rhizomicrobium</taxon>
    </lineage>
</organism>
<proteinExistence type="predicted"/>
<name>A0ABN1EMK9_9PROT</name>
<dbReference type="EMBL" id="BAAADD010000004">
    <property type="protein sequence ID" value="GAA0569828.1"/>
    <property type="molecule type" value="Genomic_DNA"/>
</dbReference>